<dbReference type="EMBL" id="BNCK01000015">
    <property type="protein sequence ID" value="GHG07583.1"/>
    <property type="molecule type" value="Genomic_DNA"/>
</dbReference>
<dbReference type="Proteomes" id="UP000623842">
    <property type="component" value="Unassembled WGS sequence"/>
</dbReference>
<dbReference type="AlphaFoldDB" id="A0A919BSH1"/>
<dbReference type="InterPro" id="IPR023393">
    <property type="entry name" value="START-like_dom_sf"/>
</dbReference>
<name>A0A919BSH1_9GAMM</name>
<evidence type="ECO:0000313" key="2">
    <source>
        <dbReference type="EMBL" id="GHG07583.1"/>
    </source>
</evidence>
<gene>
    <name evidence="2" type="ORF">GCM10017161_41580</name>
</gene>
<protein>
    <recommendedName>
        <fullName evidence="4">START domain-containing protein</fullName>
    </recommendedName>
</protein>
<evidence type="ECO:0000256" key="1">
    <source>
        <dbReference type="SAM" id="SignalP"/>
    </source>
</evidence>
<proteinExistence type="predicted"/>
<reference evidence="2" key="1">
    <citation type="journal article" date="2014" name="Int. J. Syst. Evol. Microbiol.">
        <title>Complete genome sequence of Corynebacterium casei LMG S-19264T (=DSM 44701T), isolated from a smear-ripened cheese.</title>
        <authorList>
            <consortium name="US DOE Joint Genome Institute (JGI-PGF)"/>
            <person name="Walter F."/>
            <person name="Albersmeier A."/>
            <person name="Kalinowski J."/>
            <person name="Ruckert C."/>
        </authorList>
    </citation>
    <scope>NUCLEOTIDE SEQUENCE</scope>
    <source>
        <strain evidence="2">KCTC 42731</strain>
    </source>
</reference>
<keyword evidence="1" id="KW-0732">Signal</keyword>
<dbReference type="Gene3D" id="3.30.530.20">
    <property type="match status" value="1"/>
</dbReference>
<accession>A0A919BSH1</accession>
<organism evidence="2 3">
    <name type="scientific">Thalassotalea marina</name>
    <dbReference type="NCBI Taxonomy" id="1673741"/>
    <lineage>
        <taxon>Bacteria</taxon>
        <taxon>Pseudomonadati</taxon>
        <taxon>Pseudomonadota</taxon>
        <taxon>Gammaproteobacteria</taxon>
        <taxon>Alteromonadales</taxon>
        <taxon>Colwelliaceae</taxon>
        <taxon>Thalassotalea</taxon>
    </lineage>
</organism>
<evidence type="ECO:0000313" key="3">
    <source>
        <dbReference type="Proteomes" id="UP000623842"/>
    </source>
</evidence>
<dbReference type="RefSeq" id="WP_189774773.1">
    <property type="nucleotide sequence ID" value="NZ_BNCK01000015.1"/>
</dbReference>
<dbReference type="SUPFAM" id="SSF55961">
    <property type="entry name" value="Bet v1-like"/>
    <property type="match status" value="1"/>
</dbReference>
<sequence>MKKISSISALITVVISAIYPSIAKASCDDINISTWQLWRSNNNYSVHFAQTDISAINALKANIKLNTSIEKFYQFLNLEDNVLSWLDRASKVDITQIDNKQSIITTYFDGFFVVSPRVMSAKSTITLHSSSTMKIAVENSPFTPPDDTIAMTMEFGCWSIIKTSEHTISVSYQFLANPNGDLPNWMVNNLAKKSLWKSLENLHRQFPVHYTNEK</sequence>
<reference evidence="2" key="2">
    <citation type="submission" date="2020-09" db="EMBL/GenBank/DDBJ databases">
        <authorList>
            <person name="Sun Q."/>
            <person name="Kim S."/>
        </authorList>
    </citation>
    <scope>NUCLEOTIDE SEQUENCE</scope>
    <source>
        <strain evidence="2">KCTC 42731</strain>
    </source>
</reference>
<feature type="chain" id="PRO_5036996851" description="START domain-containing protein" evidence="1">
    <location>
        <begin position="26"/>
        <end position="214"/>
    </location>
</feature>
<evidence type="ECO:0008006" key="4">
    <source>
        <dbReference type="Google" id="ProtNLM"/>
    </source>
</evidence>
<feature type="signal peptide" evidence="1">
    <location>
        <begin position="1"/>
        <end position="25"/>
    </location>
</feature>
<comment type="caution">
    <text evidence="2">The sequence shown here is derived from an EMBL/GenBank/DDBJ whole genome shotgun (WGS) entry which is preliminary data.</text>
</comment>
<keyword evidence="3" id="KW-1185">Reference proteome</keyword>